<dbReference type="InterPro" id="IPR018062">
    <property type="entry name" value="HTH_AraC-typ_CS"/>
</dbReference>
<organism evidence="5 6">
    <name type="scientific">Hoylesella loescheii DSM 19665 = JCM 12249 = ATCC 15930</name>
    <dbReference type="NCBI Taxonomy" id="1122985"/>
    <lineage>
        <taxon>Bacteria</taxon>
        <taxon>Pseudomonadati</taxon>
        <taxon>Bacteroidota</taxon>
        <taxon>Bacteroidia</taxon>
        <taxon>Bacteroidales</taxon>
        <taxon>Prevotellaceae</taxon>
        <taxon>Hoylesella</taxon>
    </lineage>
</organism>
<evidence type="ECO:0000256" key="1">
    <source>
        <dbReference type="ARBA" id="ARBA00023015"/>
    </source>
</evidence>
<keyword evidence="6" id="KW-1185">Reference proteome</keyword>
<dbReference type="GO" id="GO:0003700">
    <property type="term" value="F:DNA-binding transcription factor activity"/>
    <property type="evidence" value="ECO:0007669"/>
    <property type="project" value="InterPro"/>
</dbReference>
<dbReference type="GO" id="GO:0043565">
    <property type="term" value="F:sequence-specific DNA binding"/>
    <property type="evidence" value="ECO:0007669"/>
    <property type="project" value="InterPro"/>
</dbReference>
<evidence type="ECO:0000259" key="4">
    <source>
        <dbReference type="PROSITE" id="PS01124"/>
    </source>
</evidence>
<dbReference type="PANTHER" id="PTHR43280:SF32">
    <property type="entry name" value="TRANSCRIPTIONAL REGULATORY PROTEIN"/>
    <property type="match status" value="1"/>
</dbReference>
<feature type="domain" description="HTH araC/xylS-type" evidence="4">
    <location>
        <begin position="248"/>
        <end position="346"/>
    </location>
</feature>
<keyword evidence="1" id="KW-0805">Transcription regulation</keyword>
<evidence type="ECO:0000256" key="2">
    <source>
        <dbReference type="ARBA" id="ARBA00023125"/>
    </source>
</evidence>
<dbReference type="eggNOG" id="COG2207">
    <property type="taxonomic scope" value="Bacteria"/>
</dbReference>
<evidence type="ECO:0000313" key="6">
    <source>
        <dbReference type="Proteomes" id="UP000027442"/>
    </source>
</evidence>
<accession>A0A069QI99</accession>
<sequence length="346" mass="39336">MVQNYAVLVTSLLSFTANKCSFSSFFRLIRVFIDGFYYLCGKKKGRVMNNQTIETLTMEEIRSRLSVHIAEPDMPITEDGFTMLYNGRNLFGLAVVPHYPYRLPGIRIGILKKGEGRITLNLIGRHVQSGTLVYFCDGAILQLDCVAPDSEVEGLMIEPWLMDELFPQGVPTMFNGQAKDAFMPVNDRDIAKVEHLYESLLLVLRDKPYNRQAALSIITALCHLYNECYVRAAEHPVEAPSRQRVVFDSFIALVNEHAKSEHNLAFYADKLCLSQRYLSRVVWQTSGVYAKEWIDRAVITEAKVMLRHGQLTVAAISEALNFPNPSFFNKYFKRQTGQTPLAFRNG</sequence>
<comment type="caution">
    <text evidence="5">The sequence shown here is derived from an EMBL/GenBank/DDBJ whole genome shotgun (WGS) entry which is preliminary data.</text>
</comment>
<keyword evidence="3" id="KW-0804">Transcription</keyword>
<dbReference type="PATRIC" id="fig|1122985.7.peg.1395"/>
<reference evidence="5 6" key="1">
    <citation type="submission" date="2013-08" db="EMBL/GenBank/DDBJ databases">
        <authorList>
            <person name="Weinstock G."/>
            <person name="Sodergren E."/>
            <person name="Wylie T."/>
            <person name="Fulton L."/>
            <person name="Fulton R."/>
            <person name="Fronick C."/>
            <person name="O'Laughlin M."/>
            <person name="Godfrey J."/>
            <person name="Miner T."/>
            <person name="Herter B."/>
            <person name="Appelbaum E."/>
            <person name="Cordes M."/>
            <person name="Lek S."/>
            <person name="Wollam A."/>
            <person name="Pepin K.H."/>
            <person name="Palsikar V.B."/>
            <person name="Mitreva M."/>
            <person name="Wilson R.K."/>
        </authorList>
    </citation>
    <scope>NUCLEOTIDE SEQUENCE [LARGE SCALE GENOMIC DNA]</scope>
    <source>
        <strain evidence="5 6">ATCC 15930</strain>
    </source>
</reference>
<dbReference type="InterPro" id="IPR009057">
    <property type="entry name" value="Homeodomain-like_sf"/>
</dbReference>
<dbReference type="Proteomes" id="UP000027442">
    <property type="component" value="Unassembled WGS sequence"/>
</dbReference>
<dbReference type="PANTHER" id="PTHR43280">
    <property type="entry name" value="ARAC-FAMILY TRANSCRIPTIONAL REGULATOR"/>
    <property type="match status" value="1"/>
</dbReference>
<dbReference type="Gene3D" id="1.10.10.60">
    <property type="entry name" value="Homeodomain-like"/>
    <property type="match status" value="1"/>
</dbReference>
<protein>
    <submittedName>
        <fullName evidence="5">Transcriptional regulator, AraC family</fullName>
    </submittedName>
</protein>
<dbReference type="AlphaFoldDB" id="A0A069QI99"/>
<dbReference type="PROSITE" id="PS01124">
    <property type="entry name" value="HTH_ARAC_FAMILY_2"/>
    <property type="match status" value="1"/>
</dbReference>
<keyword evidence="2" id="KW-0238">DNA-binding</keyword>
<name>A0A069QI99_HOYLO</name>
<dbReference type="EMBL" id="JNGW01000053">
    <property type="protein sequence ID" value="KDR52573.1"/>
    <property type="molecule type" value="Genomic_DNA"/>
</dbReference>
<dbReference type="Pfam" id="PF12833">
    <property type="entry name" value="HTH_18"/>
    <property type="match status" value="1"/>
</dbReference>
<dbReference type="HOGENOM" id="CLU_000445_88_2_10"/>
<dbReference type="PROSITE" id="PS00041">
    <property type="entry name" value="HTH_ARAC_FAMILY_1"/>
    <property type="match status" value="1"/>
</dbReference>
<evidence type="ECO:0000256" key="3">
    <source>
        <dbReference type="ARBA" id="ARBA00023163"/>
    </source>
</evidence>
<dbReference type="SMART" id="SM00342">
    <property type="entry name" value="HTH_ARAC"/>
    <property type="match status" value="1"/>
</dbReference>
<dbReference type="InterPro" id="IPR018060">
    <property type="entry name" value="HTH_AraC"/>
</dbReference>
<proteinExistence type="predicted"/>
<dbReference type="SUPFAM" id="SSF46689">
    <property type="entry name" value="Homeodomain-like"/>
    <property type="match status" value="1"/>
</dbReference>
<gene>
    <name evidence="5" type="ORF">HMPREF1991_01342</name>
</gene>
<evidence type="ECO:0000313" key="5">
    <source>
        <dbReference type="EMBL" id="KDR52573.1"/>
    </source>
</evidence>